<gene>
    <name evidence="4" type="ORF">GRJ2_000885300</name>
</gene>
<feature type="domain" description="ITPR-interacting" evidence="3">
    <location>
        <begin position="26"/>
        <end position="180"/>
    </location>
</feature>
<protein>
    <submittedName>
        <fullName evidence="4">Protein ITPRID1</fullName>
    </submittedName>
</protein>
<dbReference type="AlphaFoldDB" id="A0ABC9WGA0"/>
<dbReference type="Proteomes" id="UP001623348">
    <property type="component" value="Unassembled WGS sequence"/>
</dbReference>
<comment type="caution">
    <text evidence="4">The sequence shown here is derived from an EMBL/GenBank/DDBJ whole genome shotgun (WGS) entry which is preliminary data.</text>
</comment>
<dbReference type="PANTHER" id="PTHR17469:SF14">
    <property type="entry name" value="PROTEIN ITPRID1"/>
    <property type="match status" value="1"/>
</dbReference>
<evidence type="ECO:0000256" key="1">
    <source>
        <dbReference type="ARBA" id="ARBA00023054"/>
    </source>
</evidence>
<dbReference type="InterPro" id="IPR043444">
    <property type="entry name" value="TESPA1-like"/>
</dbReference>
<dbReference type="Pfam" id="PF14723">
    <property type="entry name" value="SSFA2_C"/>
    <property type="match status" value="1"/>
</dbReference>
<dbReference type="PANTHER" id="PTHR17469">
    <property type="entry name" value="SPERM SPECIFIC ANTIGEN 2-RELATED"/>
    <property type="match status" value="1"/>
</dbReference>
<proteinExistence type="predicted"/>
<feature type="region of interest" description="Disordered" evidence="2">
    <location>
        <begin position="808"/>
        <end position="835"/>
    </location>
</feature>
<dbReference type="EMBL" id="BAAFJT010000002">
    <property type="protein sequence ID" value="GAB0184200.1"/>
    <property type="molecule type" value="Genomic_DNA"/>
</dbReference>
<feature type="compositionally biased region" description="Basic and acidic residues" evidence="2">
    <location>
        <begin position="825"/>
        <end position="835"/>
    </location>
</feature>
<feature type="compositionally biased region" description="Basic and acidic residues" evidence="2">
    <location>
        <begin position="771"/>
        <end position="782"/>
    </location>
</feature>
<evidence type="ECO:0000313" key="5">
    <source>
        <dbReference type="Proteomes" id="UP001623348"/>
    </source>
</evidence>
<dbReference type="Pfam" id="PF14722">
    <property type="entry name" value="KRAP_IP3R_bind"/>
    <property type="match status" value="1"/>
</dbReference>
<keyword evidence="5" id="KW-1185">Reference proteome</keyword>
<feature type="region of interest" description="Disordered" evidence="2">
    <location>
        <begin position="751"/>
        <end position="796"/>
    </location>
</feature>
<sequence length="871" mass="97580">MGKLREIFRAVELRWGSCWRLSPVPPLASEGASEHALRYPSWPSITEWLALWEKDPVEILLDLGFGTEEPDVCTKIPPRFLSGTSVAKGINVRVFLEAQKQRMDVERPNLYERFRQLEVLDHVTSALSSLLTDVNTQQTKAQDTGGDEAGLLDAVKNRPAVTRAKWRRVGQLLKRASRQTTLLKQGSLAHGEANSPGKKEQPRSCADIAERGRVQTGFSAPVTLGCLTQEQIPRDKGALAYPTSLCPPSPSGKTWASWHLVAKQPHRSPACEVPAKDQLRQEPPFLVSHTLKKLADLNCKLPDSFEMEEIQSFEDETPCENAPDTTSAEVMVMRTSSCQSDSSGFMEELPEPVVLQNASLSGKINFISDIHNQETTLSHRTVFPMLNQDFQQKPDDCVAKVFITACESILAVPRPTKTFSDQREETHLLTAENGNYQAYNAEPQTFVQEMLCDMDKKEDKTGRKQLEKEECIKENSPCFQGDTLDEGDTSSSKFDPHLYFNTEHKQLNVTFIELSDKNPAVISESKIRGEDEGERCLTEKDVGVAHHGSSHQGCTGCVKGPWWGVEVVSKDGTLLAVNECTLHEIEVMKSSCQHFLEKLDEIEQHLTEQQVLFSSTMPDEGSEEGRHLQLLRQAVRQEVAELEFRLNDQACQVREGILTLKKSFQNSLDKAGGSISCSPSPERSRSSEPRRRIAPSPPPRTASSFKGGEKPVSMMSTECVQPLDIPEDRLDKRDPHCNHLEDLSEQLIKSCDLKKKPRKGKTIQASQNTEQEQKKPRRKDTPALHTPPPLTGILSDFSDNLLKRYGITEKPQRERVSPGSQITELEQKKPRRKDTPAIHIPPLIIGTKLLTEEKQTVIMEDEEKDGDTIHS</sequence>
<dbReference type="InterPro" id="IPR029325">
    <property type="entry name" value="ITPR-bd"/>
</dbReference>
<dbReference type="SMART" id="SM01257">
    <property type="entry name" value="KRAP_IP3R_bind"/>
    <property type="match status" value="1"/>
</dbReference>
<feature type="compositionally biased region" description="Basic and acidic residues" evidence="2">
    <location>
        <begin position="682"/>
        <end position="691"/>
    </location>
</feature>
<name>A0ABC9WGA0_GRUJA</name>
<dbReference type="InterPro" id="IPR029326">
    <property type="entry name" value="SSFA2_C"/>
</dbReference>
<evidence type="ECO:0000313" key="4">
    <source>
        <dbReference type="EMBL" id="GAB0184200.1"/>
    </source>
</evidence>
<keyword evidence="1" id="KW-0175">Coiled coil</keyword>
<feature type="region of interest" description="Disordered" evidence="2">
    <location>
        <begin position="181"/>
        <end position="204"/>
    </location>
</feature>
<accession>A0ABC9WGA0</accession>
<evidence type="ECO:0000256" key="2">
    <source>
        <dbReference type="SAM" id="MobiDB-lite"/>
    </source>
</evidence>
<organism evidence="4 5">
    <name type="scientific">Grus japonensis</name>
    <name type="common">Japanese crane</name>
    <name type="synonym">Red-crowned crane</name>
    <dbReference type="NCBI Taxonomy" id="30415"/>
    <lineage>
        <taxon>Eukaryota</taxon>
        <taxon>Metazoa</taxon>
        <taxon>Chordata</taxon>
        <taxon>Craniata</taxon>
        <taxon>Vertebrata</taxon>
        <taxon>Euteleostomi</taxon>
        <taxon>Archelosauria</taxon>
        <taxon>Archosauria</taxon>
        <taxon>Dinosauria</taxon>
        <taxon>Saurischia</taxon>
        <taxon>Theropoda</taxon>
        <taxon>Coelurosauria</taxon>
        <taxon>Aves</taxon>
        <taxon>Neognathae</taxon>
        <taxon>Neoaves</taxon>
        <taxon>Gruiformes</taxon>
        <taxon>Gruidae</taxon>
        <taxon>Grus</taxon>
    </lineage>
</organism>
<reference evidence="4 5" key="1">
    <citation type="submission" date="2024-06" db="EMBL/GenBank/DDBJ databases">
        <title>The draft genome of Grus japonensis, version 3.</title>
        <authorList>
            <person name="Nabeshima K."/>
            <person name="Suzuki S."/>
            <person name="Onuma M."/>
        </authorList>
    </citation>
    <scope>NUCLEOTIDE SEQUENCE [LARGE SCALE GENOMIC DNA]</scope>
    <source>
        <strain evidence="4 5">451A</strain>
    </source>
</reference>
<feature type="region of interest" description="Disordered" evidence="2">
    <location>
        <begin position="668"/>
        <end position="716"/>
    </location>
</feature>
<evidence type="ECO:0000259" key="3">
    <source>
        <dbReference type="SMART" id="SM01257"/>
    </source>
</evidence>